<protein>
    <submittedName>
        <fullName evidence="1">Uncharacterized protein</fullName>
    </submittedName>
</protein>
<evidence type="ECO:0000313" key="2">
    <source>
        <dbReference type="Proteomes" id="UP000595437"/>
    </source>
</evidence>
<organism evidence="1 2">
    <name type="scientific">Caligus rogercresseyi</name>
    <name type="common">Sea louse</name>
    <dbReference type="NCBI Taxonomy" id="217165"/>
    <lineage>
        <taxon>Eukaryota</taxon>
        <taxon>Metazoa</taxon>
        <taxon>Ecdysozoa</taxon>
        <taxon>Arthropoda</taxon>
        <taxon>Crustacea</taxon>
        <taxon>Multicrustacea</taxon>
        <taxon>Hexanauplia</taxon>
        <taxon>Copepoda</taxon>
        <taxon>Siphonostomatoida</taxon>
        <taxon>Caligidae</taxon>
        <taxon>Caligus</taxon>
    </lineage>
</organism>
<dbReference type="Proteomes" id="UP000595437">
    <property type="component" value="Chromosome 16"/>
</dbReference>
<accession>A0A7T8GSI3</accession>
<evidence type="ECO:0000313" key="1">
    <source>
        <dbReference type="EMBL" id="QQP36721.1"/>
    </source>
</evidence>
<dbReference type="EMBL" id="CP045905">
    <property type="protein sequence ID" value="QQP36721.1"/>
    <property type="molecule type" value="Genomic_DNA"/>
</dbReference>
<dbReference type="AlphaFoldDB" id="A0A7T8GSI3"/>
<sequence length="59" mass="6570">MYHTPKSRAFGGLYVHDYEAEDEAGGGGSIRVTREAPPNLKLTEAVLNDLKPRGMRIQR</sequence>
<gene>
    <name evidence="1" type="ORF">FKW44_021898</name>
</gene>
<name>A0A7T8GSI3_CALRO</name>
<keyword evidence="2" id="KW-1185">Reference proteome</keyword>
<proteinExistence type="predicted"/>
<reference evidence="2" key="1">
    <citation type="submission" date="2021-01" db="EMBL/GenBank/DDBJ databases">
        <title>Caligus Genome Assembly.</title>
        <authorList>
            <person name="Gallardo-Escarate C."/>
        </authorList>
    </citation>
    <scope>NUCLEOTIDE SEQUENCE [LARGE SCALE GENOMIC DNA]</scope>
</reference>